<comment type="caution">
    <text evidence="1">The sequence shown here is derived from an EMBL/GenBank/DDBJ whole genome shotgun (WGS) entry which is preliminary data.</text>
</comment>
<name>A0AAN7NG29_MYCAM</name>
<dbReference type="EMBL" id="JAUNZN010000003">
    <property type="protein sequence ID" value="KAK4824261.1"/>
    <property type="molecule type" value="Genomic_DNA"/>
</dbReference>
<dbReference type="Proteomes" id="UP001333110">
    <property type="component" value="Unassembled WGS sequence"/>
</dbReference>
<dbReference type="AlphaFoldDB" id="A0AAN7NG29"/>
<keyword evidence="2" id="KW-1185">Reference proteome</keyword>
<sequence length="365" mass="39715">MVGFRGCKCTFLGHVELLINQHSQVFLLRAALNPFSAQPVFVLEIAPTRVQDLALGLVELHEVCMGPLLKPVKVPLDGTPSLQHVDCTTQLGVISKLAEGALNPTVPVADKDRPLRNVTHHWSPLGHGAIDCNSLSVTIQPIPYPLSGPSVKSISLQFRDKDVVRDSLKCFAQVQGSILRYSTKQIPEEAKVCSPEVQGSELAVHPPWCPKDLELHCFMVTVAKAALELHIPHQPLLVGQNKVQHSTSPHWLLCHLEKEVINTFQELPGLLMPCCVVPTTDIGAELHALQLVTDIEGDILSLSPLPVLPKEPVSFHSNSPVIGAIPPRLHDASKIIALQTAPGCTIGAHVKQQQRIIVGGLYEAW</sequence>
<evidence type="ECO:0000313" key="2">
    <source>
        <dbReference type="Proteomes" id="UP001333110"/>
    </source>
</evidence>
<accession>A0AAN7NG29</accession>
<protein>
    <submittedName>
        <fullName evidence="1">Uncharacterized protein</fullName>
    </submittedName>
</protein>
<gene>
    <name evidence="1" type="ORF">QYF61_012527</name>
</gene>
<organism evidence="1 2">
    <name type="scientific">Mycteria americana</name>
    <name type="common">Wood stork</name>
    <dbReference type="NCBI Taxonomy" id="33587"/>
    <lineage>
        <taxon>Eukaryota</taxon>
        <taxon>Metazoa</taxon>
        <taxon>Chordata</taxon>
        <taxon>Craniata</taxon>
        <taxon>Vertebrata</taxon>
        <taxon>Euteleostomi</taxon>
        <taxon>Archelosauria</taxon>
        <taxon>Archosauria</taxon>
        <taxon>Dinosauria</taxon>
        <taxon>Saurischia</taxon>
        <taxon>Theropoda</taxon>
        <taxon>Coelurosauria</taxon>
        <taxon>Aves</taxon>
        <taxon>Neognathae</taxon>
        <taxon>Neoaves</taxon>
        <taxon>Aequornithes</taxon>
        <taxon>Ciconiiformes</taxon>
        <taxon>Ciconiidae</taxon>
        <taxon>Mycteria</taxon>
    </lineage>
</organism>
<proteinExistence type="predicted"/>
<reference evidence="1 2" key="1">
    <citation type="journal article" date="2023" name="J. Hered.">
        <title>Chromosome-level genome of the wood stork (Mycteria americana) provides insight into avian chromosome evolution.</title>
        <authorList>
            <person name="Flamio R. Jr."/>
            <person name="Ramstad K.M."/>
        </authorList>
    </citation>
    <scope>NUCLEOTIDE SEQUENCE [LARGE SCALE GENOMIC DNA]</scope>
    <source>
        <strain evidence="1">JAX WOST 10</strain>
    </source>
</reference>
<evidence type="ECO:0000313" key="1">
    <source>
        <dbReference type="EMBL" id="KAK4824261.1"/>
    </source>
</evidence>